<protein>
    <recommendedName>
        <fullName evidence="1">RiboL-PSP-HEPN domain-containing protein</fullName>
    </recommendedName>
</protein>
<dbReference type="EMBL" id="JAVDPY010000003">
    <property type="protein sequence ID" value="MDR6333877.1"/>
    <property type="molecule type" value="Genomic_DNA"/>
</dbReference>
<dbReference type="RefSeq" id="WP_281804462.1">
    <property type="nucleotide sequence ID" value="NZ_BSDO01000001.1"/>
</dbReference>
<reference evidence="2 3" key="1">
    <citation type="submission" date="2023-07" db="EMBL/GenBank/DDBJ databases">
        <title>Genomic Encyclopedia of Type Strains, Phase IV (KMG-IV): sequencing the most valuable type-strain genomes for metagenomic binning, comparative biology and taxonomic classification.</title>
        <authorList>
            <person name="Goeker M."/>
        </authorList>
    </citation>
    <scope>NUCLEOTIDE SEQUENCE [LARGE SCALE GENOMIC DNA]</scope>
    <source>
        <strain evidence="2 3">DSM 338</strain>
    </source>
</reference>
<comment type="caution">
    <text evidence="2">The sequence shown here is derived from an EMBL/GenBank/DDBJ whole genome shotgun (WGS) entry which is preliminary data.</text>
</comment>
<organism evidence="2 3">
    <name type="scientific">Xanthobacter flavus</name>
    <dbReference type="NCBI Taxonomy" id="281"/>
    <lineage>
        <taxon>Bacteria</taxon>
        <taxon>Pseudomonadati</taxon>
        <taxon>Pseudomonadota</taxon>
        <taxon>Alphaproteobacteria</taxon>
        <taxon>Hyphomicrobiales</taxon>
        <taxon>Xanthobacteraceae</taxon>
        <taxon>Xanthobacter</taxon>
    </lineage>
</organism>
<accession>A0ABU1KGB1</accession>
<proteinExistence type="predicted"/>
<dbReference type="Pfam" id="PF18735">
    <property type="entry name" value="HEPN_RiboL-PSP"/>
    <property type="match status" value="1"/>
</dbReference>
<sequence>MATIDLHYVDELIQARQSQHGGSPGAPPVLGGHRVGTSINRSCIVMLSALLQSYVEEVFQDAARRVFPQFAAHQDGFDAYWRQVKGWGNPSDSNIKTLFLRLGVVDVFSGLSWQHTDERAIKKNLDTLNQLRNQIAHGASRIVVNQASYSLSLAEVTRFRNFSHTFANRFERHVAGFIP</sequence>
<dbReference type="InterPro" id="IPR041519">
    <property type="entry name" value="HEPN_RiboL-PSP"/>
</dbReference>
<gene>
    <name evidence="2" type="ORF">GGQ86_002347</name>
</gene>
<dbReference type="Proteomes" id="UP001245370">
    <property type="component" value="Unassembled WGS sequence"/>
</dbReference>
<dbReference type="GeneID" id="95760835"/>
<evidence type="ECO:0000259" key="1">
    <source>
        <dbReference type="Pfam" id="PF18735"/>
    </source>
</evidence>
<evidence type="ECO:0000313" key="2">
    <source>
        <dbReference type="EMBL" id="MDR6333877.1"/>
    </source>
</evidence>
<feature type="domain" description="RiboL-PSP-HEPN" evidence="1">
    <location>
        <begin position="39"/>
        <end position="174"/>
    </location>
</feature>
<name>A0ABU1KGB1_XANFL</name>
<keyword evidence="3" id="KW-1185">Reference proteome</keyword>
<evidence type="ECO:0000313" key="3">
    <source>
        <dbReference type="Proteomes" id="UP001245370"/>
    </source>
</evidence>